<accession>A0A0S4ILQ6</accession>
<evidence type="ECO:0000259" key="2">
    <source>
        <dbReference type="PROSITE" id="PS50151"/>
    </source>
</evidence>
<dbReference type="InterPro" id="IPR048738">
    <property type="entry name" value="CEP104_Znf"/>
</dbReference>
<dbReference type="PANTHER" id="PTHR13371:SF0">
    <property type="entry name" value="CENTROSOMAL PROTEIN OF 104 KDA"/>
    <property type="match status" value="1"/>
</dbReference>
<dbReference type="AlphaFoldDB" id="A0A0S4ILQ6"/>
<dbReference type="InterPro" id="IPR048739">
    <property type="entry name" value="CEP104_N"/>
</dbReference>
<proteinExistence type="predicted"/>
<dbReference type="VEuPathDB" id="TriTrypDB:BSAL_53505"/>
<evidence type="ECO:0000313" key="3">
    <source>
        <dbReference type="EMBL" id="CUE71634.1"/>
    </source>
</evidence>
<dbReference type="InterPro" id="IPR016024">
    <property type="entry name" value="ARM-type_fold"/>
</dbReference>
<dbReference type="InterPro" id="IPR052607">
    <property type="entry name" value="CEP104-like"/>
</dbReference>
<dbReference type="SUPFAM" id="SSF48371">
    <property type="entry name" value="ARM repeat"/>
    <property type="match status" value="1"/>
</dbReference>
<keyword evidence="4" id="KW-1185">Reference proteome</keyword>
<dbReference type="EMBL" id="CYKH01000110">
    <property type="protein sequence ID" value="CUE71634.1"/>
    <property type="molecule type" value="Genomic_DNA"/>
</dbReference>
<evidence type="ECO:0000256" key="1">
    <source>
        <dbReference type="SAM" id="MobiDB-lite"/>
    </source>
</evidence>
<gene>
    <name evidence="3" type="ORF">BSAL_53505</name>
</gene>
<sequence length="992" mass="109531">MVERLELCAVFSSSEEKHFPAAETARQGHMVSRGWHSEANCSYPQVIGFRFAFGEVNIDRIQILSNDWKVSSRIEIHVASPESINLTSGPYGDRVPVPFHAALFRNYGYFTFRNDQSPSSSISLSEQPAQSRNTVCGELKVVKVEAPALYVKLVCHEPHPHPLNVYQQVGLISVVALGTPHRLVLPLPTAAHVVAAANQVASGTSNEAAVMQYLRGGAQRDVLSDQQVLQKIEELEQAKIRTIAVEDFESARRIRDQLAELLPLGTALNDIEHRKRKCIAEEDYNEAHRLKQIITRIRTYIGGLQPGMPYQRLDLDSVINASLHEVYTVSKEESAPRRTGSEVSSPHRAFVKHTQSFDEIAVGGRSGIISPIPSFSEGAPSPPPDEEGPLLLKDVEEGERALAEEIRRCLPQGTENLHPEHVGDARAADINGWKRILGILGYYLCCCLFSRKFQLREAGFEFIRKTLHEEDSSQNGAGDHDVLVLRHLGLKLNTKAKPHELAMALLYVLSISSGGVGDTIPTVMFPASDVCQELFSSGKCLKAQTQDTALVSDLILRIIKSLVARLGDSNARVRTVVEETLLTIIRSQQPFSGVDPVANAILKTRPKFAKHAQECVKILGRMIELSPIPPPASLNIQTVFQQFLKPLVTHANPAVRDASLSLVSMCIGRFGESDKDVKSVLGSLKPAQAKIVKEKQQGQKKPSAGKQAAVISDEELMSLKPLGGTILESTPKRRTIEETQKMFPDSADIYNFKSTKDQTRRLKLQPGDFQRNNVSSPELETATAVAVPQKPSVIKKRLNDAADAAQLTQTNSSAPPSPMPNRISSMSPGLKGALHSSPPKRRKPPEPIPGQCQFCGDTDEAFTSKEKLVAHFFSDCPMLCTCPLCTLPVEIREVHWHLSEDCQFKEKVKRCERCLECVRVEAYAAHVAAATCIPYVHAQLSCPLCHEQLLADDIFWEAHVLYPPFCPQNPRTQVRDDTDATDTEQDSDSDLP</sequence>
<protein>
    <recommendedName>
        <fullName evidence="2">UVR domain-containing protein</fullName>
    </recommendedName>
</protein>
<feature type="region of interest" description="Disordered" evidence="1">
    <location>
        <begin position="971"/>
        <end position="992"/>
    </location>
</feature>
<organism evidence="3 4">
    <name type="scientific">Bodo saltans</name>
    <name type="common">Flagellated protozoan</name>
    <dbReference type="NCBI Taxonomy" id="75058"/>
    <lineage>
        <taxon>Eukaryota</taxon>
        <taxon>Discoba</taxon>
        <taxon>Euglenozoa</taxon>
        <taxon>Kinetoplastea</taxon>
        <taxon>Metakinetoplastina</taxon>
        <taxon>Eubodonida</taxon>
        <taxon>Bodonidae</taxon>
        <taxon>Bodo</taxon>
    </lineage>
</organism>
<dbReference type="PANTHER" id="PTHR13371">
    <property type="entry name" value="GLYCINE-, GLUTAMATE-, THIENYLCYCLOHEXYLPIPERIDINE-BINDING PROTEIN"/>
    <property type="match status" value="1"/>
</dbReference>
<dbReference type="InterPro" id="IPR001943">
    <property type="entry name" value="UVR_dom"/>
</dbReference>
<feature type="compositionally biased region" description="Acidic residues" evidence="1">
    <location>
        <begin position="979"/>
        <end position="992"/>
    </location>
</feature>
<feature type="domain" description="UVR" evidence="2">
    <location>
        <begin position="229"/>
        <end position="264"/>
    </location>
</feature>
<dbReference type="SMART" id="SM01349">
    <property type="entry name" value="TOG"/>
    <property type="match status" value="1"/>
</dbReference>
<dbReference type="Proteomes" id="UP000051952">
    <property type="component" value="Unassembled WGS sequence"/>
</dbReference>
<dbReference type="PROSITE" id="PS50151">
    <property type="entry name" value="UVR"/>
    <property type="match status" value="1"/>
</dbReference>
<dbReference type="Pfam" id="PF21038">
    <property type="entry name" value="CEP104_N"/>
    <property type="match status" value="1"/>
</dbReference>
<name>A0A0S4ILQ6_BODSA</name>
<dbReference type="Pfam" id="PF21039">
    <property type="entry name" value="CEP104_ZnF"/>
    <property type="match status" value="1"/>
</dbReference>
<reference evidence="4" key="1">
    <citation type="submission" date="2015-09" db="EMBL/GenBank/DDBJ databases">
        <authorList>
            <consortium name="Pathogen Informatics"/>
        </authorList>
    </citation>
    <scope>NUCLEOTIDE SEQUENCE [LARGE SCALE GENOMIC DNA]</scope>
    <source>
        <strain evidence="4">Lake Konstanz</strain>
    </source>
</reference>
<feature type="region of interest" description="Disordered" evidence="1">
    <location>
        <begin position="804"/>
        <end position="849"/>
    </location>
</feature>
<evidence type="ECO:0000313" key="4">
    <source>
        <dbReference type="Proteomes" id="UP000051952"/>
    </source>
</evidence>
<dbReference type="GO" id="GO:0005929">
    <property type="term" value="C:cilium"/>
    <property type="evidence" value="ECO:0007669"/>
    <property type="project" value="TreeGrafter"/>
</dbReference>
<dbReference type="InterPro" id="IPR011989">
    <property type="entry name" value="ARM-like"/>
</dbReference>
<dbReference type="InterPro" id="IPR034085">
    <property type="entry name" value="TOG"/>
</dbReference>
<dbReference type="OrthoDB" id="66599at2759"/>
<dbReference type="Pfam" id="PF21040">
    <property type="entry name" value="CEP104-like_TOG"/>
    <property type="match status" value="1"/>
</dbReference>
<dbReference type="Gene3D" id="1.25.10.10">
    <property type="entry name" value="Leucine-rich Repeat Variant"/>
    <property type="match status" value="1"/>
</dbReference>